<keyword evidence="1" id="KW-0812">Transmembrane</keyword>
<feature type="transmembrane region" description="Helical" evidence="1">
    <location>
        <begin position="35"/>
        <end position="55"/>
    </location>
</feature>
<evidence type="ECO:0000256" key="1">
    <source>
        <dbReference type="SAM" id="Phobius"/>
    </source>
</evidence>
<keyword evidence="1" id="KW-1133">Transmembrane helix</keyword>
<feature type="transmembrane region" description="Helical" evidence="1">
    <location>
        <begin position="6"/>
        <end position="28"/>
    </location>
</feature>
<name>A0A8J5QLS9_9HYME</name>
<evidence type="ECO:0000313" key="2">
    <source>
        <dbReference type="EMBL" id="KAG8035060.1"/>
    </source>
</evidence>
<dbReference type="OrthoDB" id="10606538at2759"/>
<reference evidence="2" key="2">
    <citation type="submission" date="2021-04" db="EMBL/GenBank/DDBJ databases">
        <title>Genome-wide patterns of bracovirus chromosomal integration into multiple host tissues during parasitism.</title>
        <authorList>
            <person name="Chebbi M.A.C."/>
        </authorList>
    </citation>
    <scope>NUCLEOTIDE SEQUENCE</scope>
    <source>
        <tissue evidence="2">Whole body</tissue>
    </source>
</reference>
<proteinExistence type="predicted"/>
<dbReference type="EMBL" id="JAAOIC020000064">
    <property type="protein sequence ID" value="KAG8035060.1"/>
    <property type="molecule type" value="Genomic_DNA"/>
</dbReference>
<reference evidence="2" key="1">
    <citation type="submission" date="2020-03" db="EMBL/GenBank/DDBJ databases">
        <authorList>
            <person name="Chebbi M.A."/>
            <person name="Drezen J.M."/>
        </authorList>
    </citation>
    <scope>NUCLEOTIDE SEQUENCE</scope>
    <source>
        <tissue evidence="2">Whole body</tissue>
    </source>
</reference>
<sequence>MLPFLVFEFIRLIAETFAFVFWTVRLLIDDFSNGCFFLIIGIIIINILAYFWVILYNRKEEIKSVNLPSYNKSVQPYAINV</sequence>
<dbReference type="Proteomes" id="UP000729913">
    <property type="component" value="Unassembled WGS sequence"/>
</dbReference>
<keyword evidence="3" id="KW-1185">Reference proteome</keyword>
<dbReference type="AlphaFoldDB" id="A0A8J5QLS9"/>
<organism evidence="2 3">
    <name type="scientific">Cotesia typhae</name>
    <dbReference type="NCBI Taxonomy" id="2053667"/>
    <lineage>
        <taxon>Eukaryota</taxon>
        <taxon>Metazoa</taxon>
        <taxon>Ecdysozoa</taxon>
        <taxon>Arthropoda</taxon>
        <taxon>Hexapoda</taxon>
        <taxon>Insecta</taxon>
        <taxon>Pterygota</taxon>
        <taxon>Neoptera</taxon>
        <taxon>Endopterygota</taxon>
        <taxon>Hymenoptera</taxon>
        <taxon>Apocrita</taxon>
        <taxon>Ichneumonoidea</taxon>
        <taxon>Braconidae</taxon>
        <taxon>Microgastrinae</taxon>
        <taxon>Cotesia</taxon>
    </lineage>
</organism>
<comment type="caution">
    <text evidence="2">The sequence shown here is derived from an EMBL/GenBank/DDBJ whole genome shotgun (WGS) entry which is preliminary data.</text>
</comment>
<gene>
    <name evidence="2" type="ORF">G9C98_001550</name>
</gene>
<protein>
    <submittedName>
        <fullName evidence="2">Uncharacterized protein</fullName>
    </submittedName>
</protein>
<keyword evidence="1" id="KW-0472">Membrane</keyword>
<evidence type="ECO:0000313" key="3">
    <source>
        <dbReference type="Proteomes" id="UP000729913"/>
    </source>
</evidence>
<accession>A0A8J5QLS9</accession>